<sequence length="42" mass="4665">MAVSRVRAGREEQNVPAGRDLRTSFGARRDDILDGHSGREEP</sequence>
<name>A0ABV7QE25_9PSEU</name>
<accession>A0ABV7QE25</accession>
<keyword evidence="3" id="KW-1185">Reference proteome</keyword>
<proteinExistence type="predicted"/>
<gene>
    <name evidence="2" type="ORF">ACFORO_10530</name>
</gene>
<feature type="compositionally biased region" description="Basic and acidic residues" evidence="1">
    <location>
        <begin position="8"/>
        <end position="42"/>
    </location>
</feature>
<dbReference type="RefSeq" id="WP_377868663.1">
    <property type="nucleotide sequence ID" value="NZ_JBHMAY010000007.1"/>
</dbReference>
<evidence type="ECO:0000313" key="2">
    <source>
        <dbReference type="EMBL" id="MFC3510598.1"/>
    </source>
</evidence>
<reference evidence="3" key="1">
    <citation type="journal article" date="2019" name="Int. J. Syst. Evol. Microbiol.">
        <title>The Global Catalogue of Microorganisms (GCM) 10K type strain sequencing project: providing services to taxonomists for standard genome sequencing and annotation.</title>
        <authorList>
            <consortium name="The Broad Institute Genomics Platform"/>
            <consortium name="The Broad Institute Genome Sequencing Center for Infectious Disease"/>
            <person name="Wu L."/>
            <person name="Ma J."/>
        </authorList>
    </citation>
    <scope>NUCLEOTIDE SEQUENCE [LARGE SCALE GENOMIC DNA]</scope>
    <source>
        <strain evidence="3">CGMCC 4.7682</strain>
    </source>
</reference>
<comment type="caution">
    <text evidence="2">The sequence shown here is derived from an EMBL/GenBank/DDBJ whole genome shotgun (WGS) entry which is preliminary data.</text>
</comment>
<evidence type="ECO:0000313" key="3">
    <source>
        <dbReference type="Proteomes" id="UP001595764"/>
    </source>
</evidence>
<feature type="region of interest" description="Disordered" evidence="1">
    <location>
        <begin position="1"/>
        <end position="42"/>
    </location>
</feature>
<evidence type="ECO:0000256" key="1">
    <source>
        <dbReference type="SAM" id="MobiDB-lite"/>
    </source>
</evidence>
<dbReference type="Proteomes" id="UP001595764">
    <property type="component" value="Unassembled WGS sequence"/>
</dbReference>
<organism evidence="2 3">
    <name type="scientific">Amycolatopsis halotolerans</name>
    <dbReference type="NCBI Taxonomy" id="330083"/>
    <lineage>
        <taxon>Bacteria</taxon>
        <taxon>Bacillati</taxon>
        <taxon>Actinomycetota</taxon>
        <taxon>Actinomycetes</taxon>
        <taxon>Pseudonocardiales</taxon>
        <taxon>Pseudonocardiaceae</taxon>
        <taxon>Amycolatopsis</taxon>
    </lineage>
</organism>
<dbReference type="EMBL" id="JBHRWI010000015">
    <property type="protein sequence ID" value="MFC3510598.1"/>
    <property type="molecule type" value="Genomic_DNA"/>
</dbReference>
<protein>
    <submittedName>
        <fullName evidence="2">Uncharacterized protein</fullName>
    </submittedName>
</protein>